<dbReference type="GO" id="GO:0000105">
    <property type="term" value="P:L-histidine biosynthetic process"/>
    <property type="evidence" value="ECO:0007669"/>
    <property type="project" value="UniProtKB-UniRule"/>
</dbReference>
<dbReference type="GO" id="GO:0003879">
    <property type="term" value="F:ATP phosphoribosyltransferase activity"/>
    <property type="evidence" value="ECO:0007669"/>
    <property type="project" value="UniProtKB-UniRule"/>
</dbReference>
<evidence type="ECO:0000256" key="2">
    <source>
        <dbReference type="ARBA" id="ARBA00004496"/>
    </source>
</evidence>
<sequence length="520" mass="57738">MELADNILRQEEKIALQLRELYEAAGYHFLRLASFEDYRFYLEQKNFLSGGDVIKFTGSNGRLLALNPDVTLSIVKNTPSGESRKVYYNENVYRHIRKSDEYRQINQVGIEVLGEVDQETELAVVLLALQSLAQIGTGKLELSHIGLISAILDLFSTGTRGKVFTRIKNKNLPELAQLAEAEGVPPKRVAQIMEMMKLSGDLFTMLPQVAQVVTGWAAAEQAVAELAKVVSALEQVKRPEQVELLFDLSTVNDTNYYSGLILQGFIEGLPQALLFGGRYDGLLKTLGKSQQAIGFGIHLDLLDQNSQEQAKEQSAWLNVALPKGRMGQAIYELFRDAGLAGANLLDDSRKLVFEDSEKKIRFFLVKPSDVASYVEHGAADIGIVGRDILLETKADVIDLLRFELGKCRIAVAGPANFQADSTRPLRVATKYPNITRKFFGSRSQPVDLIYLNGSIELAPIVGLADVIVDIVETGNTLRENNLTVLEEIDVSSARFIVNRSSWRFKKSAIIEVLEKVSEDK</sequence>
<dbReference type="EC" id="2.4.2.17" evidence="5 15"/>
<reference evidence="18" key="1">
    <citation type="submission" date="2023-03" db="EMBL/GenBank/DDBJ databases">
        <authorList>
            <person name="Shen W."/>
            <person name="Cai J."/>
        </authorList>
    </citation>
    <scope>NUCLEOTIDE SEQUENCE</scope>
    <source>
        <strain evidence="18">B226-2</strain>
    </source>
</reference>
<evidence type="ECO:0000256" key="4">
    <source>
        <dbReference type="ARBA" id="ARBA00009489"/>
    </source>
</evidence>
<dbReference type="RefSeq" id="WP_161999759.1">
    <property type="nucleotide sequence ID" value="NZ_JARQBJ010000006.1"/>
</dbReference>
<dbReference type="FunFam" id="3.40.190.10:FF:000008">
    <property type="entry name" value="ATP phosphoribosyltransferase"/>
    <property type="match status" value="1"/>
</dbReference>
<keyword evidence="11 15" id="KW-0547">Nucleotide-binding</keyword>
<keyword evidence="13 15" id="KW-0368">Histidine biosynthesis</keyword>
<comment type="domain">
    <text evidence="15">Lacks the C-terminal regulatory region which is replaced by HisZ.</text>
</comment>
<comment type="function">
    <text evidence="14 15">Catalyzes the condensation of ATP and 5-phosphoribose 1-diphosphate to form N'-(5'-phosphoribosyl)-ATP (PR-ATP). Has a crucial role in the pathway because the rate of histidine biosynthesis seems to be controlled primarily by regulation of HisG enzymatic activity.</text>
</comment>
<dbReference type="AlphaFoldDB" id="A0AAW8U273"/>
<comment type="subunit">
    <text evidence="15">Heteromultimer composed of HisG and HisZ subunits.</text>
</comment>
<dbReference type="HAMAP" id="MF_01018">
    <property type="entry name" value="HisG_Short"/>
    <property type="match status" value="1"/>
</dbReference>
<dbReference type="Gene3D" id="3.40.190.10">
    <property type="entry name" value="Periplasmic binding protein-like II"/>
    <property type="match status" value="2"/>
</dbReference>
<keyword evidence="7 15" id="KW-0963">Cytoplasm</keyword>
<dbReference type="Gene3D" id="3.30.930.10">
    <property type="entry name" value="Bira Bifunctional Protein, Domain 2"/>
    <property type="match status" value="1"/>
</dbReference>
<feature type="domain" description="Class II Histidinyl-tRNA synthetase (HisRS)-like catalytic core" evidence="17">
    <location>
        <begin position="8"/>
        <end position="300"/>
    </location>
</feature>
<evidence type="ECO:0000256" key="13">
    <source>
        <dbReference type="ARBA" id="ARBA00023102"/>
    </source>
</evidence>
<comment type="similarity">
    <text evidence="4 15">Belongs to the ATP phosphoribosyltransferase family. Short subfamily.</text>
</comment>
<accession>A0AAW8U273</accession>
<comment type="catalytic activity">
    <reaction evidence="1 15">
        <text>1-(5-phospho-beta-D-ribosyl)-ATP + diphosphate = 5-phospho-alpha-D-ribose 1-diphosphate + ATP</text>
        <dbReference type="Rhea" id="RHEA:18473"/>
        <dbReference type="ChEBI" id="CHEBI:30616"/>
        <dbReference type="ChEBI" id="CHEBI:33019"/>
        <dbReference type="ChEBI" id="CHEBI:58017"/>
        <dbReference type="ChEBI" id="CHEBI:73183"/>
        <dbReference type="EC" id="2.4.2.17"/>
    </reaction>
</comment>
<dbReference type="PANTHER" id="PTHR21403:SF8">
    <property type="entry name" value="ATP PHOSPHORIBOSYLTRANSFERASE"/>
    <property type="match status" value="1"/>
</dbReference>
<dbReference type="Pfam" id="PF13393">
    <property type="entry name" value="tRNA-synt_His"/>
    <property type="match status" value="1"/>
</dbReference>
<proteinExistence type="inferred from homology"/>
<dbReference type="GO" id="GO:0005737">
    <property type="term" value="C:cytoplasm"/>
    <property type="evidence" value="ECO:0007669"/>
    <property type="project" value="UniProtKB-SubCell"/>
</dbReference>
<dbReference type="EMBL" id="JARQBJ010000006">
    <property type="protein sequence ID" value="MDT2811312.1"/>
    <property type="molecule type" value="Genomic_DNA"/>
</dbReference>
<dbReference type="PANTHER" id="PTHR21403">
    <property type="entry name" value="ATP PHOSPHORIBOSYLTRANSFERASE ATP-PRTASE"/>
    <property type="match status" value="1"/>
</dbReference>
<dbReference type="Pfam" id="PF01634">
    <property type="entry name" value="HisG"/>
    <property type="match status" value="1"/>
</dbReference>
<dbReference type="GO" id="GO:0005524">
    <property type="term" value="F:ATP binding"/>
    <property type="evidence" value="ECO:0007669"/>
    <property type="project" value="UniProtKB-KW"/>
</dbReference>
<evidence type="ECO:0000313" key="19">
    <source>
        <dbReference type="Proteomes" id="UP001256711"/>
    </source>
</evidence>
<evidence type="ECO:0000256" key="12">
    <source>
        <dbReference type="ARBA" id="ARBA00022840"/>
    </source>
</evidence>
<dbReference type="InterPro" id="IPR013820">
    <property type="entry name" value="ATP_PRibTrfase_cat"/>
</dbReference>
<evidence type="ECO:0000256" key="7">
    <source>
        <dbReference type="ARBA" id="ARBA00022490"/>
    </source>
</evidence>
<dbReference type="InterPro" id="IPR018198">
    <property type="entry name" value="ATP_PRibTrfase_CS"/>
</dbReference>
<dbReference type="InterPro" id="IPR001348">
    <property type="entry name" value="ATP_PRibTrfase_HisG"/>
</dbReference>
<gene>
    <name evidence="15 18" type="primary">hisG</name>
    <name evidence="18" type="ORF">P7H43_12550</name>
</gene>
<evidence type="ECO:0000256" key="8">
    <source>
        <dbReference type="ARBA" id="ARBA00022605"/>
    </source>
</evidence>
<evidence type="ECO:0000256" key="5">
    <source>
        <dbReference type="ARBA" id="ARBA00011946"/>
    </source>
</evidence>
<dbReference type="NCBIfam" id="TIGR00070">
    <property type="entry name" value="hisG"/>
    <property type="match status" value="1"/>
</dbReference>
<evidence type="ECO:0000259" key="16">
    <source>
        <dbReference type="Pfam" id="PF01634"/>
    </source>
</evidence>
<dbReference type="SUPFAM" id="SSF55681">
    <property type="entry name" value="Class II aaRS and biotin synthetases"/>
    <property type="match status" value="1"/>
</dbReference>
<keyword evidence="8 15" id="KW-0028">Amino-acid biosynthesis</keyword>
<keyword evidence="12 15" id="KW-0067">ATP-binding</keyword>
<name>A0AAW8U273_9ENTE</name>
<organism evidence="18 19">
    <name type="scientific">Enterococcus asini</name>
    <dbReference type="NCBI Taxonomy" id="57732"/>
    <lineage>
        <taxon>Bacteria</taxon>
        <taxon>Bacillati</taxon>
        <taxon>Bacillota</taxon>
        <taxon>Bacilli</taxon>
        <taxon>Lactobacillales</taxon>
        <taxon>Enterococcaceae</taxon>
        <taxon>Enterococcus</taxon>
    </lineage>
</organism>
<evidence type="ECO:0000313" key="18">
    <source>
        <dbReference type="EMBL" id="MDT2811312.1"/>
    </source>
</evidence>
<protein>
    <recommendedName>
        <fullName evidence="6 15">ATP phosphoribosyltransferase</fullName>
        <shortName evidence="15">ATP-PRT</shortName>
        <shortName evidence="15">ATP-PRTase</shortName>
        <ecNumber evidence="5 15">2.4.2.17</ecNumber>
    </recommendedName>
</protein>
<dbReference type="SUPFAM" id="SSF53850">
    <property type="entry name" value="Periplasmic binding protein-like II"/>
    <property type="match status" value="1"/>
</dbReference>
<feature type="domain" description="ATP phosphoribosyltransferase catalytic" evidence="16">
    <location>
        <begin position="366"/>
        <end position="516"/>
    </location>
</feature>
<evidence type="ECO:0000256" key="10">
    <source>
        <dbReference type="ARBA" id="ARBA00022679"/>
    </source>
</evidence>
<dbReference type="PROSITE" id="PS01316">
    <property type="entry name" value="ATP_P_PHORIBOSYLTR"/>
    <property type="match status" value="1"/>
</dbReference>
<evidence type="ECO:0000256" key="14">
    <source>
        <dbReference type="ARBA" id="ARBA00024861"/>
    </source>
</evidence>
<evidence type="ECO:0000256" key="3">
    <source>
        <dbReference type="ARBA" id="ARBA00004667"/>
    </source>
</evidence>
<dbReference type="InterPro" id="IPR045864">
    <property type="entry name" value="aa-tRNA-synth_II/BPL/LPL"/>
</dbReference>
<comment type="subcellular location">
    <subcellularLocation>
        <location evidence="2 15">Cytoplasm</location>
    </subcellularLocation>
</comment>
<evidence type="ECO:0000259" key="17">
    <source>
        <dbReference type="Pfam" id="PF13393"/>
    </source>
</evidence>
<evidence type="ECO:0000256" key="9">
    <source>
        <dbReference type="ARBA" id="ARBA00022676"/>
    </source>
</evidence>
<evidence type="ECO:0000256" key="1">
    <source>
        <dbReference type="ARBA" id="ARBA00000915"/>
    </source>
</evidence>
<evidence type="ECO:0000256" key="11">
    <source>
        <dbReference type="ARBA" id="ARBA00022741"/>
    </source>
</evidence>
<dbReference type="CDD" id="cd13595">
    <property type="entry name" value="PBP2_HisGs"/>
    <property type="match status" value="1"/>
</dbReference>
<dbReference type="GO" id="GO:0140096">
    <property type="term" value="F:catalytic activity, acting on a protein"/>
    <property type="evidence" value="ECO:0007669"/>
    <property type="project" value="UniProtKB-ARBA"/>
</dbReference>
<comment type="pathway">
    <text evidence="3 15">Amino-acid biosynthesis; L-histidine biosynthesis; L-histidine from 5-phospho-alpha-D-ribose 1-diphosphate: step 1/9.</text>
</comment>
<keyword evidence="9 15" id="KW-0328">Glycosyltransferase</keyword>
<keyword evidence="10 15" id="KW-0808">Transferase</keyword>
<evidence type="ECO:0000256" key="15">
    <source>
        <dbReference type="HAMAP-Rule" id="MF_01018"/>
    </source>
</evidence>
<dbReference type="InterPro" id="IPR041715">
    <property type="entry name" value="HisRS-like_core"/>
</dbReference>
<comment type="caution">
    <text evidence="18">The sequence shown here is derived from an EMBL/GenBank/DDBJ whole genome shotgun (WGS) entry which is preliminary data.</text>
</comment>
<evidence type="ECO:0000256" key="6">
    <source>
        <dbReference type="ARBA" id="ARBA00020998"/>
    </source>
</evidence>
<dbReference type="InterPro" id="IPR024893">
    <property type="entry name" value="ATP_PRibTrfase_HisG_short"/>
</dbReference>
<dbReference type="Proteomes" id="UP001256711">
    <property type="component" value="Unassembled WGS sequence"/>
</dbReference>